<feature type="region of interest" description="Disordered" evidence="1">
    <location>
        <begin position="1"/>
        <end position="29"/>
    </location>
</feature>
<evidence type="ECO:0000313" key="3">
    <source>
        <dbReference type="EMBL" id="TNY24556.1"/>
    </source>
</evidence>
<organism evidence="3 4">
    <name type="scientific">Rhodotorula diobovata</name>
    <dbReference type="NCBI Taxonomy" id="5288"/>
    <lineage>
        <taxon>Eukaryota</taxon>
        <taxon>Fungi</taxon>
        <taxon>Dikarya</taxon>
        <taxon>Basidiomycota</taxon>
        <taxon>Pucciniomycotina</taxon>
        <taxon>Microbotryomycetes</taxon>
        <taxon>Sporidiobolales</taxon>
        <taxon>Sporidiobolaceae</taxon>
        <taxon>Rhodotorula</taxon>
    </lineage>
</organism>
<dbReference type="GO" id="GO:0008168">
    <property type="term" value="F:methyltransferase activity"/>
    <property type="evidence" value="ECO:0007669"/>
    <property type="project" value="TreeGrafter"/>
</dbReference>
<dbReference type="CDD" id="cd02440">
    <property type="entry name" value="AdoMet_MTases"/>
    <property type="match status" value="1"/>
</dbReference>
<gene>
    <name evidence="3" type="ORF">DMC30DRAFT_443409</name>
</gene>
<evidence type="ECO:0000313" key="4">
    <source>
        <dbReference type="Proteomes" id="UP000311382"/>
    </source>
</evidence>
<dbReference type="PANTHER" id="PTHR43591">
    <property type="entry name" value="METHYLTRANSFERASE"/>
    <property type="match status" value="1"/>
</dbReference>
<feature type="domain" description="Methyltransferase" evidence="2">
    <location>
        <begin position="162"/>
        <end position="259"/>
    </location>
</feature>
<dbReference type="STRING" id="5288.A0A5C5G7V8"/>
<dbReference type="Pfam" id="PF13649">
    <property type="entry name" value="Methyltransf_25"/>
    <property type="match status" value="1"/>
</dbReference>
<keyword evidence="4" id="KW-1185">Reference proteome</keyword>
<evidence type="ECO:0000256" key="1">
    <source>
        <dbReference type="SAM" id="MobiDB-lite"/>
    </source>
</evidence>
<reference evidence="3 4" key="1">
    <citation type="submission" date="2019-03" db="EMBL/GenBank/DDBJ databases">
        <title>Rhodosporidium diobovatum UCD-FST 08-225 genome sequencing, assembly, and annotation.</title>
        <authorList>
            <person name="Fakankun I.U."/>
            <person name="Fristensky B."/>
            <person name="Levin D.B."/>
        </authorList>
    </citation>
    <scope>NUCLEOTIDE SEQUENCE [LARGE SCALE GENOMIC DNA]</scope>
    <source>
        <strain evidence="3 4">UCD-FST 08-225</strain>
    </source>
</reference>
<name>A0A5C5G7V8_9BASI</name>
<dbReference type="Gene3D" id="3.40.50.150">
    <property type="entry name" value="Vaccinia Virus protein VP39"/>
    <property type="match status" value="1"/>
</dbReference>
<protein>
    <submittedName>
        <fullName evidence="3">Cell wall surface anchor family protein</fullName>
    </submittedName>
</protein>
<dbReference type="OrthoDB" id="2013972at2759"/>
<accession>A0A5C5G7V8</accession>
<dbReference type="AlphaFoldDB" id="A0A5C5G7V8"/>
<sequence length="528" mass="57369">MAAVLPRLRTPRDGSSSSPSRTRSRTGTFFNSGSKLVKRAARESRFVSSEEFNVDLSKLGSSEALSVGTSADAPRLSVDTQRSGQELDSVALELEELGWYDVHVPPGGLEPQPYSRDPHYLLSYAHSSLNWESLVDSLVGSSTQGSLAHPAATTAATPPRRVLDLGCGPTPFWILSQAGQPGWEKTEFVGLDSAPSSASIPLPPSCEDRVSFIQHDLKERLPFADASFDFVRMSFVNLALREQDWQDVCEEALRVLKPGKSLEIVESDQVVLRHRRDDSRDDANSIDTLFSDVLADRFVNPRPLTVLPSTLIMSGATGLRSTGRISPEMPSLASNASSQSEAATGVDAAQPLGRYVAGRTSASRALHTTETRVLLHAYADHWASSSFGLATAAVGARRRAGEVEVAEDVVHAWADDLRSRADVASLLTSRLGWSSAFDVALTSSLETTLETCMAGLHEVETHRRLHEDVFGEPDAELERRWQQVDFARRDAAAELEVVRARLSGRSAEGQETLGSLDFEVFVAQAALE</sequence>
<dbReference type="InterPro" id="IPR029063">
    <property type="entry name" value="SAM-dependent_MTases_sf"/>
</dbReference>
<proteinExistence type="predicted"/>
<dbReference type="Proteomes" id="UP000311382">
    <property type="component" value="Unassembled WGS sequence"/>
</dbReference>
<feature type="compositionally biased region" description="Low complexity" evidence="1">
    <location>
        <begin position="13"/>
        <end position="28"/>
    </location>
</feature>
<dbReference type="SUPFAM" id="SSF53335">
    <property type="entry name" value="S-adenosyl-L-methionine-dependent methyltransferases"/>
    <property type="match status" value="1"/>
</dbReference>
<dbReference type="PANTHER" id="PTHR43591:SF24">
    <property type="entry name" value="2-METHOXY-6-POLYPRENYL-1,4-BENZOQUINOL METHYLASE, MITOCHONDRIAL"/>
    <property type="match status" value="1"/>
</dbReference>
<dbReference type="EMBL" id="SOZI01000002">
    <property type="protein sequence ID" value="TNY24556.1"/>
    <property type="molecule type" value="Genomic_DNA"/>
</dbReference>
<evidence type="ECO:0000259" key="2">
    <source>
        <dbReference type="Pfam" id="PF13649"/>
    </source>
</evidence>
<comment type="caution">
    <text evidence="3">The sequence shown here is derived from an EMBL/GenBank/DDBJ whole genome shotgun (WGS) entry which is preliminary data.</text>
</comment>
<dbReference type="InterPro" id="IPR041698">
    <property type="entry name" value="Methyltransf_25"/>
</dbReference>